<keyword evidence="2" id="KW-1185">Reference proteome</keyword>
<name>A0A916ZTT7_9HYPH</name>
<dbReference type="EMBL" id="BMIQ01000005">
    <property type="protein sequence ID" value="GGE12294.1"/>
    <property type="molecule type" value="Genomic_DNA"/>
</dbReference>
<dbReference type="AlphaFoldDB" id="A0A916ZTT7"/>
<evidence type="ECO:0000313" key="2">
    <source>
        <dbReference type="Proteomes" id="UP000644699"/>
    </source>
</evidence>
<organism evidence="1 2">
    <name type="scientific">Aureimonas endophytica</name>
    <dbReference type="NCBI Taxonomy" id="2027858"/>
    <lineage>
        <taxon>Bacteria</taxon>
        <taxon>Pseudomonadati</taxon>
        <taxon>Pseudomonadota</taxon>
        <taxon>Alphaproteobacteria</taxon>
        <taxon>Hyphomicrobiales</taxon>
        <taxon>Aurantimonadaceae</taxon>
        <taxon>Aureimonas</taxon>
    </lineage>
</organism>
<sequence>MMSPLDTEDDRRLARKAADYMLREHGDDALAEVEQALREAKLGNNATAIDAFEDILVLLRETRQA</sequence>
<dbReference type="Proteomes" id="UP000644699">
    <property type="component" value="Unassembled WGS sequence"/>
</dbReference>
<reference evidence="1" key="1">
    <citation type="journal article" date="2014" name="Int. J. Syst. Evol. Microbiol.">
        <title>Complete genome sequence of Corynebacterium casei LMG S-19264T (=DSM 44701T), isolated from a smear-ripened cheese.</title>
        <authorList>
            <consortium name="US DOE Joint Genome Institute (JGI-PGF)"/>
            <person name="Walter F."/>
            <person name="Albersmeier A."/>
            <person name="Kalinowski J."/>
            <person name="Ruckert C."/>
        </authorList>
    </citation>
    <scope>NUCLEOTIDE SEQUENCE</scope>
    <source>
        <strain evidence="1">CGMCC 1.15367</strain>
    </source>
</reference>
<protein>
    <submittedName>
        <fullName evidence="1">Uncharacterized protein</fullName>
    </submittedName>
</protein>
<reference evidence="1" key="2">
    <citation type="submission" date="2020-09" db="EMBL/GenBank/DDBJ databases">
        <authorList>
            <person name="Sun Q."/>
            <person name="Zhou Y."/>
        </authorList>
    </citation>
    <scope>NUCLEOTIDE SEQUENCE</scope>
    <source>
        <strain evidence="1">CGMCC 1.15367</strain>
    </source>
</reference>
<proteinExistence type="predicted"/>
<evidence type="ECO:0000313" key="1">
    <source>
        <dbReference type="EMBL" id="GGE12294.1"/>
    </source>
</evidence>
<gene>
    <name evidence="1" type="ORF">GCM10011390_34330</name>
</gene>
<comment type="caution">
    <text evidence="1">The sequence shown here is derived from an EMBL/GenBank/DDBJ whole genome shotgun (WGS) entry which is preliminary data.</text>
</comment>
<dbReference type="RefSeq" id="WP_188910644.1">
    <property type="nucleotide sequence ID" value="NZ_BMIQ01000005.1"/>
</dbReference>
<accession>A0A916ZTT7</accession>